<keyword evidence="1" id="KW-0234">DNA repair</keyword>
<dbReference type="GO" id="GO:0006310">
    <property type="term" value="P:DNA recombination"/>
    <property type="evidence" value="ECO:0007669"/>
    <property type="project" value="UniProtKB-KW"/>
</dbReference>
<name>A0A6J1TJ01_FRAOC</name>
<dbReference type="EC" id="5.6.2.3" evidence="1"/>
<protein>
    <recommendedName>
        <fullName evidence="1">ATP-dependent DNA helicase</fullName>
        <ecNumber evidence="1">5.6.2.3</ecNumber>
    </recommendedName>
</protein>
<dbReference type="InterPro" id="IPR051055">
    <property type="entry name" value="PIF1_helicase"/>
</dbReference>
<evidence type="ECO:0000313" key="3">
    <source>
        <dbReference type="Proteomes" id="UP000504606"/>
    </source>
</evidence>
<comment type="cofactor">
    <cofactor evidence="1">
        <name>Mg(2+)</name>
        <dbReference type="ChEBI" id="CHEBI:18420"/>
    </cofactor>
</comment>
<evidence type="ECO:0000256" key="1">
    <source>
        <dbReference type="RuleBase" id="RU363044"/>
    </source>
</evidence>
<dbReference type="RefSeq" id="XP_026291700.2">
    <property type="nucleotide sequence ID" value="XM_026435915.2"/>
</dbReference>
<gene>
    <name evidence="4" type="primary">LOC113216168</name>
</gene>
<dbReference type="Gene3D" id="3.40.50.300">
    <property type="entry name" value="P-loop containing nucleotide triphosphate hydrolases"/>
    <property type="match status" value="2"/>
</dbReference>
<feature type="domain" description="DNA helicase Pif1-like DEAD-box helicase" evidence="2">
    <location>
        <begin position="11"/>
        <end position="112"/>
    </location>
</feature>
<keyword evidence="1" id="KW-0233">DNA recombination</keyword>
<organism evidence="3 4">
    <name type="scientific">Frankliniella occidentalis</name>
    <name type="common">Western flower thrips</name>
    <name type="synonym">Euthrips occidentalis</name>
    <dbReference type="NCBI Taxonomy" id="133901"/>
    <lineage>
        <taxon>Eukaryota</taxon>
        <taxon>Metazoa</taxon>
        <taxon>Ecdysozoa</taxon>
        <taxon>Arthropoda</taxon>
        <taxon>Hexapoda</taxon>
        <taxon>Insecta</taxon>
        <taxon>Pterygota</taxon>
        <taxon>Neoptera</taxon>
        <taxon>Paraneoptera</taxon>
        <taxon>Thysanoptera</taxon>
        <taxon>Terebrantia</taxon>
        <taxon>Thripoidea</taxon>
        <taxon>Thripidae</taxon>
        <taxon>Frankliniella</taxon>
    </lineage>
</organism>
<dbReference type="GO" id="GO:0016787">
    <property type="term" value="F:hydrolase activity"/>
    <property type="evidence" value="ECO:0007669"/>
    <property type="project" value="UniProtKB-KW"/>
</dbReference>
<dbReference type="PANTHER" id="PTHR47642:SF6">
    <property type="entry name" value="ATP-DEPENDENT DNA HELICASE"/>
    <property type="match status" value="1"/>
</dbReference>
<dbReference type="InterPro" id="IPR010285">
    <property type="entry name" value="DNA_helicase_pif1-like_DEAD"/>
</dbReference>
<dbReference type="AlphaFoldDB" id="A0A6J1TJ01"/>
<dbReference type="Pfam" id="PF05970">
    <property type="entry name" value="PIF1"/>
    <property type="match status" value="1"/>
</dbReference>
<comment type="similarity">
    <text evidence="1">Belongs to the helicase family.</text>
</comment>
<dbReference type="PANTHER" id="PTHR47642">
    <property type="entry name" value="ATP-DEPENDENT DNA HELICASE"/>
    <property type="match status" value="1"/>
</dbReference>
<keyword evidence="1" id="KW-0547">Nucleotide-binding</keyword>
<keyword evidence="1" id="KW-0347">Helicase</keyword>
<reference evidence="4" key="1">
    <citation type="submission" date="2025-08" db="UniProtKB">
        <authorList>
            <consortium name="RefSeq"/>
        </authorList>
    </citation>
    <scope>IDENTIFICATION</scope>
    <source>
        <tissue evidence="4">Whole organism</tissue>
    </source>
</reference>
<dbReference type="GO" id="GO:0005524">
    <property type="term" value="F:ATP binding"/>
    <property type="evidence" value="ECO:0007669"/>
    <property type="project" value="UniProtKB-KW"/>
</dbReference>
<dbReference type="GeneID" id="113216168"/>
<dbReference type="InterPro" id="IPR027417">
    <property type="entry name" value="P-loop_NTPase"/>
</dbReference>
<dbReference type="Proteomes" id="UP000504606">
    <property type="component" value="Unplaced"/>
</dbReference>
<dbReference type="GO" id="GO:0006281">
    <property type="term" value="P:DNA repair"/>
    <property type="evidence" value="ECO:0007669"/>
    <property type="project" value="UniProtKB-KW"/>
</dbReference>
<keyword evidence="1" id="KW-0067">ATP-binding</keyword>
<dbReference type="OrthoDB" id="6623979at2759"/>
<dbReference type="GO" id="GO:0043139">
    <property type="term" value="F:5'-3' DNA helicase activity"/>
    <property type="evidence" value="ECO:0007669"/>
    <property type="project" value="UniProtKB-EC"/>
</dbReference>
<dbReference type="SUPFAM" id="SSF52540">
    <property type="entry name" value="P-loop containing nucleoside triphosphate hydrolases"/>
    <property type="match status" value="1"/>
</dbReference>
<comment type="catalytic activity">
    <reaction evidence="1">
        <text>ATP + H2O = ADP + phosphate + H(+)</text>
        <dbReference type="Rhea" id="RHEA:13065"/>
        <dbReference type="ChEBI" id="CHEBI:15377"/>
        <dbReference type="ChEBI" id="CHEBI:15378"/>
        <dbReference type="ChEBI" id="CHEBI:30616"/>
        <dbReference type="ChEBI" id="CHEBI:43474"/>
        <dbReference type="ChEBI" id="CHEBI:456216"/>
        <dbReference type="EC" id="5.6.2.3"/>
    </reaction>
</comment>
<keyword evidence="3" id="KW-1185">Reference proteome</keyword>
<dbReference type="SUPFAM" id="SSF56219">
    <property type="entry name" value="DNase I-like"/>
    <property type="match status" value="1"/>
</dbReference>
<dbReference type="Gene3D" id="3.60.10.10">
    <property type="entry name" value="Endonuclease/exonuclease/phosphatase"/>
    <property type="match status" value="1"/>
</dbReference>
<accession>A0A6J1TJ01</accession>
<dbReference type="GO" id="GO:0000723">
    <property type="term" value="P:telomere maintenance"/>
    <property type="evidence" value="ECO:0007669"/>
    <property type="project" value="InterPro"/>
</dbReference>
<dbReference type="KEGG" id="foc:113216168"/>
<sequence length="635" mass="71786">MILGPDELNTLRTQLAHVRLFIIDEVSMVGRETFAQIDSRLRQIFNSQEPFGGRSVITFGDLNQLRPVKDAWIFDPPRDDIGVLAGSSLWHRFKFYRLTQIMRQQEDTQYAEALNRIPTGETTIQDDEMFRSREISRLAQQGIYPPSDAFVIVETNAQVDNFNADFLRTLDTESCQSPSMDICLGEGSARARQRELERVQDWPISKTQGLPRNLEGRVSAPYMVTVNLATPDGLTNGSCGTLRHIQWGRTGDGQRIPIRLYIEFSDESVGRQTRADNSAVMARDGVDARLTPIERVSRSFVARLGSLFKIVRKQFPLVVCKALTVWKCQGSTMRAVVVVMREERRMERRPFYVGTSRATALQGLFIQGTYRRPAPPGPNDSVLIEIQRLELPENAVQFSIEFPELHINADGLVALFHNIVSLYKHHSHVVQDLSYTRSDIIMLCETRTMPLDDISIPGFELLHRRDCIRATRHPFGTTLYVRHGLTGRVEVIFHEPSVTVWRDGHLHSFVDVVGLLVSGQRTAGIVFLHRSPLSTMSNFRQHFGACMQTLQERGVQAITVVGDFNINLQDATAASPLLGYMSDFGLQIMVNETEVSTDNGTLIDLCFSNDSSAQSYITESVISDHKPIWFKLDRL</sequence>
<keyword evidence="1" id="KW-0227">DNA damage</keyword>
<evidence type="ECO:0000313" key="4">
    <source>
        <dbReference type="RefSeq" id="XP_026291700.2"/>
    </source>
</evidence>
<keyword evidence="1" id="KW-0378">Hydrolase</keyword>
<evidence type="ECO:0000259" key="2">
    <source>
        <dbReference type="Pfam" id="PF05970"/>
    </source>
</evidence>
<proteinExistence type="inferred from homology"/>
<dbReference type="InterPro" id="IPR036691">
    <property type="entry name" value="Endo/exonu/phosph_ase_sf"/>
</dbReference>